<feature type="domain" description="Peptidase S1" evidence="3">
    <location>
        <begin position="113"/>
        <end position="411"/>
    </location>
</feature>
<dbReference type="GO" id="GO:0006508">
    <property type="term" value="P:proteolysis"/>
    <property type="evidence" value="ECO:0007669"/>
    <property type="project" value="InterPro"/>
</dbReference>
<dbReference type="AlphaFoldDB" id="A0A3M7QIM6"/>
<dbReference type="PROSITE" id="PS50240">
    <property type="entry name" value="TRYPSIN_DOM"/>
    <property type="match status" value="1"/>
</dbReference>
<evidence type="ECO:0000313" key="5">
    <source>
        <dbReference type="Proteomes" id="UP000276133"/>
    </source>
</evidence>
<feature type="chain" id="PRO_5018050131" description="Peptidase S1 domain-containing protein" evidence="2">
    <location>
        <begin position="19"/>
        <end position="412"/>
    </location>
</feature>
<name>A0A3M7QIM6_BRAPC</name>
<dbReference type="Proteomes" id="UP000276133">
    <property type="component" value="Unassembled WGS sequence"/>
</dbReference>
<reference evidence="4 5" key="1">
    <citation type="journal article" date="2018" name="Sci. Rep.">
        <title>Genomic signatures of local adaptation to the degree of environmental predictability in rotifers.</title>
        <authorList>
            <person name="Franch-Gras L."/>
            <person name="Hahn C."/>
            <person name="Garcia-Roger E.M."/>
            <person name="Carmona M.J."/>
            <person name="Serra M."/>
            <person name="Gomez A."/>
        </authorList>
    </citation>
    <scope>NUCLEOTIDE SEQUENCE [LARGE SCALE GENOMIC DNA]</scope>
    <source>
        <strain evidence="4">HYR1</strain>
    </source>
</reference>
<dbReference type="PANTHER" id="PTHR24252">
    <property type="entry name" value="ACROSIN-RELATED"/>
    <property type="match status" value="1"/>
</dbReference>
<dbReference type="PROSITE" id="PS00134">
    <property type="entry name" value="TRYPSIN_HIS"/>
    <property type="match status" value="1"/>
</dbReference>
<evidence type="ECO:0000259" key="3">
    <source>
        <dbReference type="PROSITE" id="PS50240"/>
    </source>
</evidence>
<dbReference type="InterPro" id="IPR001254">
    <property type="entry name" value="Trypsin_dom"/>
</dbReference>
<protein>
    <recommendedName>
        <fullName evidence="3">Peptidase S1 domain-containing protein</fullName>
    </recommendedName>
</protein>
<dbReference type="GO" id="GO:0004252">
    <property type="term" value="F:serine-type endopeptidase activity"/>
    <property type="evidence" value="ECO:0007669"/>
    <property type="project" value="InterPro"/>
</dbReference>
<dbReference type="SUPFAM" id="SSF50494">
    <property type="entry name" value="Trypsin-like serine proteases"/>
    <property type="match status" value="1"/>
</dbReference>
<dbReference type="Gene3D" id="2.40.10.10">
    <property type="entry name" value="Trypsin-like serine proteases"/>
    <property type="match status" value="1"/>
</dbReference>
<feature type="signal peptide" evidence="2">
    <location>
        <begin position="1"/>
        <end position="18"/>
    </location>
</feature>
<organism evidence="4 5">
    <name type="scientific">Brachionus plicatilis</name>
    <name type="common">Marine rotifer</name>
    <name type="synonym">Brachionus muelleri</name>
    <dbReference type="NCBI Taxonomy" id="10195"/>
    <lineage>
        <taxon>Eukaryota</taxon>
        <taxon>Metazoa</taxon>
        <taxon>Spiralia</taxon>
        <taxon>Gnathifera</taxon>
        <taxon>Rotifera</taxon>
        <taxon>Eurotatoria</taxon>
        <taxon>Monogononta</taxon>
        <taxon>Pseudotrocha</taxon>
        <taxon>Ploima</taxon>
        <taxon>Brachionidae</taxon>
        <taxon>Brachionus</taxon>
    </lineage>
</organism>
<keyword evidence="2" id="KW-0732">Signal</keyword>
<evidence type="ECO:0000256" key="2">
    <source>
        <dbReference type="SAM" id="SignalP"/>
    </source>
</evidence>
<sequence length="412" mass="46536">MFFFYMSLVGLFLNGIESSVLSQALRGIPGVSEYNYYPHQHYFFDRPQFRSRSYSSFNPAPPPPPPPPSPMHFFAKPAPFFADYNPSMQPKYRDRDNGFGECGYVPPRVTKYVANGQDTDHKQWPWYVQIVIAGNSTTDSETYCGGTIIHKNFVLTAAHCYDELDRGILARNSIILARGIDHKVRFRNGKKMDNIMKIRARRVTIHPSYVPAVLDSDSRRRGLTPGPLNDLALIELRHDNFDVREKLVPACLPSENVDVQPGTQCKIMGHGFMSAVDEDDFIMPNVLQMADVFLSNQQECKDEVESPSIKSKINMNTMCIRGPVHPCVGDSGGPLLCAGESSTNIRGADLEKEYENEMNPEFYEPITKRWYLCGVTSFAVSTDDFDRCGSYKSAVFGKVSNYIGWIRSEINK</sequence>
<dbReference type="PRINTS" id="PR00722">
    <property type="entry name" value="CHYMOTRYPSIN"/>
</dbReference>
<keyword evidence="5" id="KW-1185">Reference proteome</keyword>
<dbReference type="STRING" id="10195.A0A3M7QIM6"/>
<dbReference type="PANTHER" id="PTHR24252:SF11">
    <property type="entry name" value="ATRIAL NATRIURETIC PEPTIDE-CONVERTING ENZYME ISOFORM X1"/>
    <property type="match status" value="1"/>
</dbReference>
<dbReference type="EMBL" id="REGN01006021">
    <property type="protein sequence ID" value="RNA11200.1"/>
    <property type="molecule type" value="Genomic_DNA"/>
</dbReference>
<evidence type="ECO:0000256" key="1">
    <source>
        <dbReference type="ARBA" id="ARBA00023157"/>
    </source>
</evidence>
<dbReference type="InterPro" id="IPR043504">
    <property type="entry name" value="Peptidase_S1_PA_chymotrypsin"/>
</dbReference>
<accession>A0A3M7QIM6</accession>
<keyword evidence="1" id="KW-1015">Disulfide bond</keyword>
<dbReference type="CDD" id="cd00190">
    <property type="entry name" value="Tryp_SPc"/>
    <property type="match status" value="1"/>
</dbReference>
<dbReference type="SMART" id="SM00020">
    <property type="entry name" value="Tryp_SPc"/>
    <property type="match status" value="1"/>
</dbReference>
<comment type="caution">
    <text evidence="4">The sequence shown here is derived from an EMBL/GenBank/DDBJ whole genome shotgun (WGS) entry which is preliminary data.</text>
</comment>
<evidence type="ECO:0000313" key="4">
    <source>
        <dbReference type="EMBL" id="RNA11200.1"/>
    </source>
</evidence>
<dbReference type="InterPro" id="IPR018114">
    <property type="entry name" value="TRYPSIN_HIS"/>
</dbReference>
<dbReference type="Pfam" id="PF00089">
    <property type="entry name" value="Trypsin"/>
    <property type="match status" value="1"/>
</dbReference>
<proteinExistence type="predicted"/>
<gene>
    <name evidence="4" type="ORF">BpHYR1_049723</name>
</gene>
<dbReference type="InterPro" id="IPR009003">
    <property type="entry name" value="Peptidase_S1_PA"/>
</dbReference>
<dbReference type="InterPro" id="IPR001314">
    <property type="entry name" value="Peptidase_S1A"/>
</dbReference>
<dbReference type="OrthoDB" id="546450at2759"/>